<feature type="chain" id="PRO_5040276366" evidence="1">
    <location>
        <begin position="18"/>
        <end position="60"/>
    </location>
</feature>
<feature type="signal peptide" evidence="1">
    <location>
        <begin position="1"/>
        <end position="17"/>
    </location>
</feature>
<accession>A0A9Q0ZM56</accession>
<dbReference type="AlphaFoldDB" id="A0A9Q0ZM56"/>
<dbReference type="EMBL" id="JAPFFM010000010">
    <property type="protein sequence ID" value="KAJ6739392.1"/>
    <property type="molecule type" value="Genomic_DNA"/>
</dbReference>
<comment type="caution">
    <text evidence="2">The sequence shown here is derived from an EMBL/GenBank/DDBJ whole genome shotgun (WGS) entry which is preliminary data.</text>
</comment>
<gene>
    <name evidence="2" type="ORF">OIU74_004203</name>
</gene>
<evidence type="ECO:0000313" key="2">
    <source>
        <dbReference type="EMBL" id="KAJ6739392.1"/>
    </source>
</evidence>
<sequence>MVLFCIFCLNNFYSIILVTIEDSANQAKTKYSHLLHKESCDLGFSFHFIIQVSKQLSPVH</sequence>
<dbReference type="Proteomes" id="UP001151752">
    <property type="component" value="Chromosome 4"/>
</dbReference>
<name>A0A9Q0ZM56_9ROSI</name>
<evidence type="ECO:0000313" key="3">
    <source>
        <dbReference type="Proteomes" id="UP001151752"/>
    </source>
</evidence>
<keyword evidence="3" id="KW-1185">Reference proteome</keyword>
<organism evidence="2 3">
    <name type="scientific">Salix koriyanagi</name>
    <dbReference type="NCBI Taxonomy" id="2511006"/>
    <lineage>
        <taxon>Eukaryota</taxon>
        <taxon>Viridiplantae</taxon>
        <taxon>Streptophyta</taxon>
        <taxon>Embryophyta</taxon>
        <taxon>Tracheophyta</taxon>
        <taxon>Spermatophyta</taxon>
        <taxon>Magnoliopsida</taxon>
        <taxon>eudicotyledons</taxon>
        <taxon>Gunneridae</taxon>
        <taxon>Pentapetalae</taxon>
        <taxon>rosids</taxon>
        <taxon>fabids</taxon>
        <taxon>Malpighiales</taxon>
        <taxon>Salicaceae</taxon>
        <taxon>Saliceae</taxon>
        <taxon>Salix</taxon>
    </lineage>
</organism>
<protein>
    <submittedName>
        <fullName evidence="2">Uncharacterized protein</fullName>
    </submittedName>
</protein>
<keyword evidence="1" id="KW-0732">Signal</keyword>
<reference evidence="2" key="2">
    <citation type="journal article" date="2023" name="Int. J. Mol. Sci.">
        <title>De Novo Assembly and Annotation of 11 Diverse Shrub Willow (Salix) Genomes Reveals Novel Gene Organization in Sex-Linked Regions.</title>
        <authorList>
            <person name="Hyden B."/>
            <person name="Feng K."/>
            <person name="Yates T.B."/>
            <person name="Jawdy S."/>
            <person name="Cereghino C."/>
            <person name="Smart L.B."/>
            <person name="Muchero W."/>
        </authorList>
    </citation>
    <scope>NUCLEOTIDE SEQUENCE</scope>
    <source>
        <tissue evidence="2">Shoot tip</tissue>
    </source>
</reference>
<evidence type="ECO:0000256" key="1">
    <source>
        <dbReference type="SAM" id="SignalP"/>
    </source>
</evidence>
<reference evidence="2" key="1">
    <citation type="submission" date="2022-11" db="EMBL/GenBank/DDBJ databases">
        <authorList>
            <person name="Hyden B.L."/>
            <person name="Feng K."/>
            <person name="Yates T."/>
            <person name="Jawdy S."/>
            <person name="Smart L.B."/>
            <person name="Muchero W."/>
        </authorList>
    </citation>
    <scope>NUCLEOTIDE SEQUENCE</scope>
    <source>
        <tissue evidence="2">Shoot tip</tissue>
    </source>
</reference>
<proteinExistence type="predicted"/>